<comment type="cofactor">
    <cofactor evidence="8">
        <name>Zn(2+)</name>
        <dbReference type="ChEBI" id="CHEBI:29105"/>
    </cofactor>
    <text evidence="8">Binds 2 Zn(2+) ions.</text>
</comment>
<evidence type="ECO:0000256" key="7">
    <source>
        <dbReference type="PIRSR" id="PIRSR601952-1"/>
    </source>
</evidence>
<accession>A0A937JBC9</accession>
<dbReference type="PROSITE" id="PS00123">
    <property type="entry name" value="ALKALINE_PHOSPHATASE"/>
    <property type="match status" value="1"/>
</dbReference>
<evidence type="ECO:0000313" key="10">
    <source>
        <dbReference type="EMBL" id="MBL6903176.1"/>
    </source>
</evidence>
<dbReference type="EMBL" id="JADHSG010000003">
    <property type="protein sequence ID" value="MBL6903176.1"/>
    <property type="molecule type" value="Genomic_DNA"/>
</dbReference>
<feature type="active site" description="Phosphoserine intermediate" evidence="7">
    <location>
        <position position="101"/>
    </location>
</feature>
<feature type="binding site" evidence="8">
    <location>
        <position position="154"/>
    </location>
    <ligand>
        <name>Mg(2+)</name>
        <dbReference type="ChEBI" id="CHEBI:18420"/>
    </ligand>
</feature>
<feature type="binding site" evidence="8">
    <location>
        <position position="152"/>
    </location>
    <ligand>
        <name>Mg(2+)</name>
        <dbReference type="ChEBI" id="CHEBI:18420"/>
    </ligand>
</feature>
<proteinExistence type="inferred from homology"/>
<keyword evidence="6 8" id="KW-0460">Magnesium</keyword>
<dbReference type="PRINTS" id="PR00113">
    <property type="entry name" value="ALKPHPHTASE"/>
</dbReference>
<dbReference type="Proteomes" id="UP000705230">
    <property type="component" value="Unassembled WGS sequence"/>
</dbReference>
<evidence type="ECO:0000256" key="8">
    <source>
        <dbReference type="PIRSR" id="PIRSR601952-2"/>
    </source>
</evidence>
<evidence type="ECO:0000256" key="4">
    <source>
        <dbReference type="ARBA" id="ARBA00022801"/>
    </source>
</evidence>
<feature type="binding site" evidence="8">
    <location>
        <position position="57"/>
    </location>
    <ligand>
        <name>Mg(2+)</name>
        <dbReference type="ChEBI" id="CHEBI:18420"/>
    </ligand>
</feature>
<evidence type="ECO:0000256" key="9">
    <source>
        <dbReference type="RuleBase" id="RU003946"/>
    </source>
</evidence>
<dbReference type="GO" id="GO:0046872">
    <property type="term" value="F:metal ion binding"/>
    <property type="evidence" value="ECO:0007669"/>
    <property type="project" value="UniProtKB-KW"/>
</dbReference>
<dbReference type="CDD" id="cd16012">
    <property type="entry name" value="ALP"/>
    <property type="match status" value="1"/>
</dbReference>
<feature type="binding site" evidence="8">
    <location>
        <position position="266"/>
    </location>
    <ligand>
        <name>Mg(2+)</name>
        <dbReference type="ChEBI" id="CHEBI:18420"/>
    </ligand>
</feature>
<reference evidence="10" key="1">
    <citation type="submission" date="2020-10" db="EMBL/GenBank/DDBJ databases">
        <title>Microbiome of the Black Sea water column analyzed by genome centric metagenomics.</title>
        <authorList>
            <person name="Cabello-Yeves P.J."/>
            <person name="Callieri C."/>
            <person name="Picazo A."/>
            <person name="Mehrshad M."/>
            <person name="Haro-Moreno J.M."/>
            <person name="Roda-Garcia J."/>
            <person name="Dzembekova N."/>
            <person name="Slabakova V."/>
            <person name="Slabakova N."/>
            <person name="Moncheva S."/>
            <person name="Rodriguez-Valera F."/>
        </authorList>
    </citation>
    <scope>NUCLEOTIDE SEQUENCE</scope>
    <source>
        <strain evidence="10">BS30m-G43</strain>
    </source>
</reference>
<sequence length="384" mass="42506">MRSVFIVFLISFFLSSDLPAKSIEDSFLKGDRESTIYQIVSFNKKDKPKNIILLIGDGMGMNHITLSRLAIGGDNYQLALDQMPHIGTSTTQSSNDLITDSAAAATTWATGKKTKNKYLSMTPDKEPLQTITELLSKRGYLTGVVATSSVTHATPAAFFSHVDSRYKTKEIVSQLLSSTINVAFGGGIKYFKSFDIDKEKYTLLNSKSDLLNLTTNSNKNLLGLFAEDGIMRTEKDMPSQLEMTKVALNYLSNNSKTCNGFFLMSEGSQIDWAGHSNNLEYLFAEFTDFDVTIGNMINFVTKDQETLLIITADHETGDLQILDESDTSVKVSWGSKNHTGVPVGVFAYGPGAHLFSGEMDNTDIFFKMLDVLDYKNTPETNCQY</sequence>
<dbReference type="AlphaFoldDB" id="A0A937JBC9"/>
<dbReference type="PANTHER" id="PTHR11596">
    <property type="entry name" value="ALKALINE PHOSPHATASE"/>
    <property type="match status" value="1"/>
</dbReference>
<comment type="similarity">
    <text evidence="1 9">Belongs to the alkaline phosphatase family.</text>
</comment>
<feature type="binding site" evidence="8">
    <location>
        <position position="314"/>
    </location>
    <ligand>
        <name>Zn(2+)</name>
        <dbReference type="ChEBI" id="CHEBI:29105"/>
        <label>2</label>
    </ligand>
</feature>
<feature type="binding site" evidence="8">
    <location>
        <position position="275"/>
    </location>
    <ligand>
        <name>Zn(2+)</name>
        <dbReference type="ChEBI" id="CHEBI:29105"/>
        <label>2</label>
    </ligand>
</feature>
<dbReference type="InterPro" id="IPR017850">
    <property type="entry name" value="Alkaline_phosphatase_core_sf"/>
</dbReference>
<comment type="cofactor">
    <cofactor evidence="8">
        <name>Mg(2+)</name>
        <dbReference type="ChEBI" id="CHEBI:18420"/>
    </cofactor>
    <text evidence="8">Binds 1 Mg(2+) ion.</text>
</comment>
<dbReference type="SUPFAM" id="SSF53649">
    <property type="entry name" value="Alkaline phosphatase-like"/>
    <property type="match status" value="1"/>
</dbReference>
<evidence type="ECO:0000256" key="2">
    <source>
        <dbReference type="ARBA" id="ARBA00022553"/>
    </source>
</evidence>
<evidence type="ECO:0000256" key="6">
    <source>
        <dbReference type="ARBA" id="ARBA00022842"/>
    </source>
</evidence>
<keyword evidence="5 8" id="KW-0862">Zinc</keyword>
<organism evidence="10 11">
    <name type="scientific">SAR86 cluster bacterium</name>
    <dbReference type="NCBI Taxonomy" id="2030880"/>
    <lineage>
        <taxon>Bacteria</taxon>
        <taxon>Pseudomonadati</taxon>
        <taxon>Pseudomonadota</taxon>
        <taxon>Gammaproteobacteria</taxon>
        <taxon>SAR86 cluster</taxon>
    </lineage>
</organism>
<feature type="binding site" evidence="8">
    <location>
        <position position="271"/>
    </location>
    <ligand>
        <name>Zn(2+)</name>
        <dbReference type="ChEBI" id="CHEBI:29105"/>
        <label>2</label>
    </ligand>
</feature>
<dbReference type="GO" id="GO:0004035">
    <property type="term" value="F:alkaline phosphatase activity"/>
    <property type="evidence" value="ECO:0007669"/>
    <property type="project" value="TreeGrafter"/>
</dbReference>
<name>A0A937JBC9_9GAMM</name>
<keyword evidence="2" id="KW-0597">Phosphoprotein</keyword>
<dbReference type="InterPro" id="IPR001952">
    <property type="entry name" value="Alkaline_phosphatase"/>
</dbReference>
<evidence type="ECO:0000313" key="11">
    <source>
        <dbReference type="Proteomes" id="UP000705230"/>
    </source>
</evidence>
<keyword evidence="3 8" id="KW-0479">Metal-binding</keyword>
<feature type="binding site" evidence="8">
    <location>
        <position position="57"/>
    </location>
    <ligand>
        <name>Zn(2+)</name>
        <dbReference type="ChEBI" id="CHEBI:29105"/>
        <label>2</label>
    </ligand>
</feature>
<evidence type="ECO:0000256" key="5">
    <source>
        <dbReference type="ARBA" id="ARBA00022833"/>
    </source>
</evidence>
<comment type="caution">
    <text evidence="10">The sequence shown here is derived from an EMBL/GenBank/DDBJ whole genome shotgun (WGS) entry which is preliminary data.</text>
</comment>
<keyword evidence="4" id="KW-0378">Hydrolase</keyword>
<dbReference type="InterPro" id="IPR018299">
    <property type="entry name" value="Alkaline_phosphatase_AS"/>
</dbReference>
<dbReference type="PANTHER" id="PTHR11596:SF5">
    <property type="entry name" value="ALKALINE PHOSPHATASE"/>
    <property type="match status" value="1"/>
</dbReference>
<feature type="binding site" evidence="8">
    <location>
        <position position="313"/>
    </location>
    <ligand>
        <name>Zn(2+)</name>
        <dbReference type="ChEBI" id="CHEBI:29105"/>
        <label>2</label>
    </ligand>
</feature>
<evidence type="ECO:0000256" key="1">
    <source>
        <dbReference type="ARBA" id="ARBA00005984"/>
    </source>
</evidence>
<gene>
    <name evidence="10" type="ORF">ISR29_03135</name>
</gene>
<evidence type="ECO:0000256" key="3">
    <source>
        <dbReference type="ARBA" id="ARBA00022723"/>
    </source>
</evidence>
<dbReference type="Pfam" id="PF00245">
    <property type="entry name" value="Alk_phosphatase"/>
    <property type="match status" value="2"/>
</dbReference>
<dbReference type="SMART" id="SM00098">
    <property type="entry name" value="alkPPc"/>
    <property type="match status" value="1"/>
</dbReference>
<dbReference type="Gene3D" id="3.40.720.10">
    <property type="entry name" value="Alkaline Phosphatase, subunit A"/>
    <property type="match status" value="1"/>
</dbReference>
<protein>
    <submittedName>
        <fullName evidence="10">Alkaline phosphatase</fullName>
    </submittedName>
</protein>